<reference evidence="3 4" key="1">
    <citation type="submission" date="2019-08" db="EMBL/GenBank/DDBJ databases">
        <authorList>
            <person name="Alioto T."/>
            <person name="Alioto T."/>
            <person name="Gomez Garrido J."/>
        </authorList>
    </citation>
    <scope>NUCLEOTIDE SEQUENCE [LARGE SCALE GENOMIC DNA]</scope>
</reference>
<feature type="region of interest" description="Disordered" evidence="2">
    <location>
        <begin position="87"/>
        <end position="126"/>
    </location>
</feature>
<dbReference type="AlphaFoldDB" id="A0A5E4NT02"/>
<feature type="coiled-coil region" evidence="1">
    <location>
        <begin position="729"/>
        <end position="756"/>
    </location>
</feature>
<protein>
    <submittedName>
        <fullName evidence="3">Uncharacterized protein</fullName>
    </submittedName>
</protein>
<dbReference type="PROSITE" id="PS51257">
    <property type="entry name" value="PROKAR_LIPOPROTEIN"/>
    <property type="match status" value="1"/>
</dbReference>
<evidence type="ECO:0000313" key="3">
    <source>
        <dbReference type="EMBL" id="VVC46185.1"/>
    </source>
</evidence>
<gene>
    <name evidence="3" type="ORF">CINCED_3A025922</name>
</gene>
<sequence>MYYFVKMKFNTTVMCQTIVFTILLSYSVGGCVADGVEHIDNTWYKEENDAVISLANIANSIITWKTLISPQYLTLVLPQDLTQVPSKDPIQVPSDSDNKTPGQSVDTSQVLSQKATQEKEPDSAGDRVISIQGQSVIDEGTIGITDNLKTLNDIMYDLQCTYAYFAKLYVEFILQNVMVDKIETLKPLLHLKSALIATSTKAKYTFINFGFHPPDWLTAFLTYLRGQDETPIFTIGLEGIANVLIEATNESQCNYTEVYNTLLYLPDYMHWVLWESCSEYIDILTELKHEDGLALSLYWLGMNFLLHRNRSVLSYENTPATSWFLYSYSLISIEKPYSVTDINDNHTFYAAELREIDKYLTRGYQMLELSIWNSPITPDVLEYVTEKPPKVFDVEYYRSRYIVFKNVLREILYAVHCVYAHYAAIHIRETFDIFFKLNPDVREKNRKENVALALKYLEIAHMQLATYYNENRHPPKWLMFLVFYLNKLSVLYQDPSSFAVETKEVQRYIDEICMYCGNIAFPKTFYVPLREIQENYTQGQTKLFIRLQQEMIAIQLTDPERGRYVSGTYQNLIQIAYFLYTNSANLQHSNYQEFHVSKWLIFERMEITTDLLNTLRWDVLELDRENSAWDQSVTTLMENIQKYNIESQNGGMIRLINSKKINHAFSAFIMAAVIRLSTSFLIRCKNIRSSNVYRNSEHGDSFVDHCTGIAAPVTRICNMTALNDYDHFFVKLSAELEDYENQVRDEEKDHQLNTKKIDKLILKNIVKLQPISINWKLKANNLIQSISIQELTLWKPVKDIKQAIENFETNYKEKFKTMVDYIRIHNALVNAVDVDWPYSMQEFNFKIV</sequence>
<organism evidence="3 4">
    <name type="scientific">Cinara cedri</name>
    <dbReference type="NCBI Taxonomy" id="506608"/>
    <lineage>
        <taxon>Eukaryota</taxon>
        <taxon>Metazoa</taxon>
        <taxon>Ecdysozoa</taxon>
        <taxon>Arthropoda</taxon>
        <taxon>Hexapoda</taxon>
        <taxon>Insecta</taxon>
        <taxon>Pterygota</taxon>
        <taxon>Neoptera</taxon>
        <taxon>Paraneoptera</taxon>
        <taxon>Hemiptera</taxon>
        <taxon>Sternorrhyncha</taxon>
        <taxon>Aphidomorpha</taxon>
        <taxon>Aphidoidea</taxon>
        <taxon>Aphididae</taxon>
        <taxon>Lachninae</taxon>
        <taxon>Cinara</taxon>
    </lineage>
</organism>
<feature type="compositionally biased region" description="Basic and acidic residues" evidence="2">
    <location>
        <begin position="116"/>
        <end position="125"/>
    </location>
</feature>
<evidence type="ECO:0000256" key="1">
    <source>
        <dbReference type="SAM" id="Coils"/>
    </source>
</evidence>
<name>A0A5E4NT02_9HEMI</name>
<dbReference type="Proteomes" id="UP000325440">
    <property type="component" value="Unassembled WGS sequence"/>
</dbReference>
<feature type="compositionally biased region" description="Polar residues" evidence="2">
    <location>
        <begin position="93"/>
        <end position="115"/>
    </location>
</feature>
<accession>A0A5E4NT02</accession>
<keyword evidence="1" id="KW-0175">Coiled coil</keyword>
<dbReference type="EMBL" id="CABPRJ010002444">
    <property type="protein sequence ID" value="VVC46185.1"/>
    <property type="molecule type" value="Genomic_DNA"/>
</dbReference>
<proteinExistence type="predicted"/>
<keyword evidence="4" id="KW-1185">Reference proteome</keyword>
<evidence type="ECO:0000313" key="4">
    <source>
        <dbReference type="Proteomes" id="UP000325440"/>
    </source>
</evidence>
<evidence type="ECO:0000256" key="2">
    <source>
        <dbReference type="SAM" id="MobiDB-lite"/>
    </source>
</evidence>